<dbReference type="SUPFAM" id="SSF48371">
    <property type="entry name" value="ARM repeat"/>
    <property type="match status" value="1"/>
</dbReference>
<keyword evidence="2" id="KW-0645">Protease</keyword>
<dbReference type="AlphaFoldDB" id="F6TYZ5"/>
<evidence type="ECO:0000256" key="3">
    <source>
        <dbReference type="ARBA" id="ARBA00022723"/>
    </source>
</evidence>
<dbReference type="FunFam" id="2.60.40.1730:FF:000011">
    <property type="entry name" value="Arginyl aminopeptidase"/>
    <property type="match status" value="1"/>
</dbReference>
<feature type="active site" description="Proton donor" evidence="7">
    <location>
        <position position="414"/>
    </location>
</feature>
<dbReference type="InterPro" id="IPR014782">
    <property type="entry name" value="Peptidase_M1_dom"/>
</dbReference>
<dbReference type="Pfam" id="PF01433">
    <property type="entry name" value="Peptidase_M1"/>
    <property type="match status" value="1"/>
</dbReference>
<evidence type="ECO:0000256" key="4">
    <source>
        <dbReference type="ARBA" id="ARBA00022801"/>
    </source>
</evidence>
<reference evidence="11" key="4">
    <citation type="submission" date="2025-09" db="UniProtKB">
        <authorList>
            <consortium name="Ensembl"/>
        </authorList>
    </citation>
    <scope>IDENTIFICATION</scope>
    <source>
        <strain evidence="11">17573</strain>
    </source>
</reference>
<dbReference type="Pfam" id="PF17900">
    <property type="entry name" value="Peptidase_M1_N"/>
    <property type="match status" value="1"/>
</dbReference>
<feature type="binding site" evidence="9">
    <location>
        <position position="325"/>
    </location>
    <ligand>
        <name>Zn(2+)</name>
        <dbReference type="ChEBI" id="CHEBI:29105"/>
        <note>catalytic</note>
    </ligand>
</feature>
<dbReference type="InterPro" id="IPR027268">
    <property type="entry name" value="Peptidase_M4/M1_CTD_sf"/>
</dbReference>
<comment type="cofactor">
    <cofactor evidence="9">
        <name>Zn(2+)</name>
        <dbReference type="ChEBI" id="CHEBI:29105"/>
    </cofactor>
    <text evidence="9">Binds 1 zinc ion per subunit.</text>
</comment>
<dbReference type="OMA" id="QLMDLDD"/>
<feature type="binding site" evidence="8">
    <location>
        <begin position="650"/>
        <end position="652"/>
    </location>
    <ligand>
        <name>a peptide</name>
        <dbReference type="ChEBI" id="CHEBI:60466"/>
    </ligand>
</feature>
<dbReference type="InParanoid" id="F6TYZ5"/>
<feature type="binding site" evidence="9">
    <location>
        <position position="329"/>
    </location>
    <ligand>
        <name>Zn(2+)</name>
        <dbReference type="ChEBI" id="CHEBI:29105"/>
        <note>catalytic</note>
    </ligand>
</feature>
<dbReference type="Gene3D" id="1.10.390.10">
    <property type="entry name" value="Neutral Protease Domain 2"/>
    <property type="match status" value="1"/>
</dbReference>
<dbReference type="SUPFAM" id="SSF55486">
    <property type="entry name" value="Metalloproteases ('zincins'), catalytic domain"/>
    <property type="match status" value="1"/>
</dbReference>
<evidence type="ECO:0000256" key="1">
    <source>
        <dbReference type="ARBA" id="ARBA00010136"/>
    </source>
</evidence>
<keyword evidence="4" id="KW-0378">Hydrolase</keyword>
<keyword evidence="5 9" id="KW-0862">Zinc</keyword>
<evidence type="ECO:0000256" key="5">
    <source>
        <dbReference type="ARBA" id="ARBA00022833"/>
    </source>
</evidence>
<dbReference type="PANTHER" id="PTHR45726:SF1">
    <property type="entry name" value="AMINOPEPTIDASE B"/>
    <property type="match status" value="1"/>
</dbReference>
<dbReference type="Gene3D" id="3.30.2010.30">
    <property type="match status" value="1"/>
</dbReference>
<dbReference type="PRINTS" id="PR00756">
    <property type="entry name" value="ALADIPTASE"/>
</dbReference>
<dbReference type="InterPro" id="IPR034015">
    <property type="entry name" value="M1_LTA4H"/>
</dbReference>
<dbReference type="CDD" id="cd09599">
    <property type="entry name" value="M1_LTA4H"/>
    <property type="match status" value="1"/>
</dbReference>
<name>F6TYZ5_MACMU</name>
<organism evidence="11 12">
    <name type="scientific">Macaca mulatta</name>
    <name type="common">Rhesus macaque</name>
    <dbReference type="NCBI Taxonomy" id="9544"/>
    <lineage>
        <taxon>Eukaryota</taxon>
        <taxon>Metazoa</taxon>
        <taxon>Chordata</taxon>
        <taxon>Craniata</taxon>
        <taxon>Vertebrata</taxon>
        <taxon>Euteleostomi</taxon>
        <taxon>Mammalia</taxon>
        <taxon>Eutheria</taxon>
        <taxon>Euarchontoglires</taxon>
        <taxon>Primates</taxon>
        <taxon>Haplorrhini</taxon>
        <taxon>Catarrhini</taxon>
        <taxon>Cercopithecidae</taxon>
        <taxon>Cercopithecinae</taxon>
        <taxon>Macaca</taxon>
    </lineage>
</organism>
<dbReference type="InterPro" id="IPR042097">
    <property type="entry name" value="Aminopeptidase_N-like_N_sf"/>
</dbReference>
<evidence type="ECO:0000313" key="12">
    <source>
        <dbReference type="Proteomes" id="UP000006718"/>
    </source>
</evidence>
<dbReference type="InterPro" id="IPR049980">
    <property type="entry name" value="LTA4H_cat"/>
</dbReference>
<evidence type="ECO:0000256" key="8">
    <source>
        <dbReference type="PIRSR" id="PIRSR634015-2"/>
    </source>
</evidence>
<evidence type="ECO:0000256" key="7">
    <source>
        <dbReference type="PIRSR" id="PIRSR634015-1"/>
    </source>
</evidence>
<dbReference type="InterPro" id="IPR045357">
    <property type="entry name" value="Aminopeptidase_N-like_N"/>
</dbReference>
<keyword evidence="12" id="KW-1185">Reference proteome</keyword>
<dbReference type="Proteomes" id="UP000006718">
    <property type="component" value="Chromosome 1"/>
</dbReference>
<evidence type="ECO:0000259" key="10">
    <source>
        <dbReference type="SMART" id="SM01263"/>
    </source>
</evidence>
<feature type="domain" description="Peptidase M1 leukotriene A4 hydrolase/aminopeptidase C-terminal" evidence="10">
    <location>
        <begin position="500"/>
        <end position="695"/>
    </location>
</feature>
<evidence type="ECO:0000256" key="2">
    <source>
        <dbReference type="ARBA" id="ARBA00022670"/>
    </source>
</evidence>
<sequence>MASGEPSPGGGAARRPLHSAQAVDVASASNFRAFELLHLHLDLRAEFGPPGPGVGSRGLSGTAVLDLRCLEPEGAVELRLDSHPCLEVTAAALRRERPGSEEPPAEPVSFYTQPFSHYGQALCVSFPQPCSAAERLQVLLTYRVGEGPGVCWLAPEQTAGKRKPFVYTQGQAVLNRAFFPCFDTPAVKYKYSALIEVPDGFTAVMSASTWEKRGPNKFFFQMCQPIPSYLIALAIGDLVSAEVGPRSRVWAEPCLIDAAKEEYNGVIEEFLATGEKLFGPYVWGRYDLLFMPPSFPFGGMENPCLTFVTPCLLAGDRSLADVIIHEISHSWFGNLVTNANWGEFWLNEGFTMYAQRRISTILFGAAYTCLEAATGRALLRQHMDITGEENPLNKLRVKIEPGVDPDDTYNETPYEKGFCFVSYLAHLVGDQDQFDNFLKAYVHEFKFQSILADDFLDFYLEYFPELKKKRVDIIPGFEFDRWLNTPGWPPYLPDLSPGDSLMKPAEELAQLWAAEELDVKAIEAVAISPWKTYQLVYFLDKILQKSPLPPVMPASRGLPRTIGRLTLHKECAVGRLWVLPTSTIRTKSQSLAVLKSEASAGNVKTLGETYPSISNARNAELRLRWGQIVLKNDHQEDFWKVKEFLHNQGKQKYTLPLYHAMMGGSEVAQTLAKETFASTASQLHSNVVNYVQQIVAPKGS</sequence>
<evidence type="ECO:0000313" key="13">
    <source>
        <dbReference type="VGNC" id="VGNC:76711"/>
    </source>
</evidence>
<dbReference type="VEuPathDB" id="HostDB:ENSMMUG00000001926"/>
<dbReference type="InterPro" id="IPR038502">
    <property type="entry name" value="M1_LTA-4_hydro/amino_C_sf"/>
</dbReference>
<feature type="binding site" evidence="8">
    <location>
        <begin position="296"/>
        <end position="301"/>
    </location>
    <ligand>
        <name>a peptide</name>
        <dbReference type="ChEBI" id="CHEBI:60466"/>
    </ligand>
</feature>
<proteinExistence type="inferred from homology"/>
<protein>
    <submittedName>
        <fullName evidence="11">Arginyl aminopeptidase</fullName>
    </submittedName>
</protein>
<feature type="binding site" evidence="9">
    <location>
        <position position="348"/>
    </location>
    <ligand>
        <name>Zn(2+)</name>
        <dbReference type="ChEBI" id="CHEBI:29105"/>
        <note>catalytic</note>
    </ligand>
</feature>
<dbReference type="MEROPS" id="M01.014"/>
<reference evidence="11" key="3">
    <citation type="submission" date="2025-08" db="UniProtKB">
        <authorList>
            <consortium name="Ensembl"/>
        </authorList>
    </citation>
    <scope>IDENTIFICATION</scope>
    <source>
        <strain evidence="11">17573</strain>
    </source>
</reference>
<dbReference type="GeneTree" id="ENSGT00940000160431"/>
<dbReference type="GO" id="GO:0006508">
    <property type="term" value="P:proteolysis"/>
    <property type="evidence" value="ECO:0007669"/>
    <property type="project" value="UniProtKB-KW"/>
</dbReference>
<dbReference type="InterPro" id="IPR015211">
    <property type="entry name" value="Peptidase_M1_C"/>
</dbReference>
<dbReference type="GO" id="GO:0008237">
    <property type="term" value="F:metallopeptidase activity"/>
    <property type="evidence" value="ECO:0007669"/>
    <property type="project" value="UniProtKB-KW"/>
</dbReference>
<dbReference type="Bgee" id="ENSMMUG00000001926">
    <property type="expression patterns" value="Expressed in spermatocyte and 21 other cell types or tissues"/>
</dbReference>
<gene>
    <name evidence="11 13" type="primary">RNPEP</name>
</gene>
<evidence type="ECO:0000313" key="11">
    <source>
        <dbReference type="Ensembl" id="ENSMMUP00000002575.4"/>
    </source>
</evidence>
<dbReference type="Ensembl" id="ENSMMUT00000002725.4">
    <property type="protein sequence ID" value="ENSMMUP00000002575.4"/>
    <property type="gene ID" value="ENSMMUG00000001926.4"/>
</dbReference>
<dbReference type="FunCoup" id="F6TYZ5">
    <property type="interactions" value="292"/>
</dbReference>
<dbReference type="HOGENOM" id="CLU_014505_2_1_1"/>
<keyword evidence="3 9" id="KW-0479">Metal-binding</keyword>
<reference evidence="12" key="1">
    <citation type="journal article" date="2007" name="Science">
        <title>Evolutionary and biomedical insights from the rhesus macaque genome.</title>
        <authorList>
            <person name="Gibbs R.A."/>
            <person name="Rogers J."/>
            <person name="Katze M.G."/>
            <person name="Bumgarner R."/>
            <person name="Weinstock G.M."/>
            <person name="Mardis E.R."/>
            <person name="Remington K.A."/>
            <person name="Strausberg R.L."/>
            <person name="Venter J.C."/>
            <person name="Wilson R.K."/>
            <person name="Batzer M.A."/>
            <person name="Bustamante C.D."/>
            <person name="Eichler E.E."/>
            <person name="Hahn M.W."/>
            <person name="Hardison R.C."/>
            <person name="Makova K.D."/>
            <person name="Miller W."/>
            <person name="Milosavljevic A."/>
            <person name="Palermo R.E."/>
            <person name="Siepel A."/>
            <person name="Sikela J.M."/>
            <person name="Attaway T."/>
            <person name="Bell S."/>
            <person name="Bernard K.E."/>
            <person name="Buhay C.J."/>
            <person name="Chandrabose M.N."/>
            <person name="Dao M."/>
            <person name="Davis C."/>
            <person name="Delehaunty K.D."/>
            <person name="Ding Y."/>
            <person name="Dinh H.H."/>
            <person name="Dugan-Rocha S."/>
            <person name="Fulton L.A."/>
            <person name="Gabisi R.A."/>
            <person name="Garner T.T."/>
            <person name="Godfrey J."/>
            <person name="Hawes A.C."/>
            <person name="Hernandez J."/>
            <person name="Hines S."/>
            <person name="Holder M."/>
            <person name="Hume J."/>
            <person name="Jhangiani S.N."/>
            <person name="Joshi V."/>
            <person name="Khan Z.M."/>
            <person name="Kirkness E.F."/>
            <person name="Cree A."/>
            <person name="Fowler R.G."/>
            <person name="Lee S."/>
            <person name="Lewis L.R."/>
            <person name="Li Z."/>
            <person name="Liu Y.-S."/>
            <person name="Moore S.M."/>
            <person name="Muzny D."/>
            <person name="Nazareth L.V."/>
            <person name="Ngo D.N."/>
            <person name="Okwuonu G.O."/>
            <person name="Pai G."/>
            <person name="Parker D."/>
            <person name="Paul H.A."/>
            <person name="Pfannkoch C."/>
            <person name="Pohl C.S."/>
            <person name="Rogers Y.-H.C."/>
            <person name="Ruiz S.J."/>
            <person name="Sabo A."/>
            <person name="Santibanez J."/>
            <person name="Schneider B.W."/>
            <person name="Smith S.M."/>
            <person name="Sodergren E."/>
            <person name="Svatek A.F."/>
            <person name="Utterback T.R."/>
            <person name="Vattathil S."/>
            <person name="Warren W."/>
            <person name="White C.S."/>
            <person name="Chinwalla A.T."/>
            <person name="Feng Y."/>
            <person name="Halpern A.L."/>
            <person name="Hillier L.W."/>
            <person name="Huang X."/>
            <person name="Minx P."/>
            <person name="Nelson J.O."/>
            <person name="Pepin K.H."/>
            <person name="Qin X."/>
            <person name="Sutton G.G."/>
            <person name="Venter E."/>
            <person name="Walenz B.P."/>
            <person name="Wallis J.W."/>
            <person name="Worley K.C."/>
            <person name="Yang S.-P."/>
            <person name="Jones S.M."/>
            <person name="Marra M.A."/>
            <person name="Rocchi M."/>
            <person name="Schein J.E."/>
            <person name="Baertsch R."/>
            <person name="Clarke L."/>
            <person name="Csuros M."/>
            <person name="Glasscock J."/>
            <person name="Harris R.A."/>
            <person name="Havlak P."/>
            <person name="Jackson A.R."/>
            <person name="Jiang H."/>
            <person name="Liu Y."/>
            <person name="Messina D.N."/>
            <person name="Shen Y."/>
            <person name="Song H.X.-Z."/>
            <person name="Wylie T."/>
            <person name="Zhang L."/>
            <person name="Birney E."/>
            <person name="Han K."/>
            <person name="Konkel M.K."/>
            <person name="Lee J."/>
            <person name="Smit A.F.A."/>
            <person name="Ullmer B."/>
            <person name="Wang H."/>
            <person name="Xing J."/>
            <person name="Burhans R."/>
            <person name="Cheng Z."/>
            <person name="Karro J.E."/>
            <person name="Ma J."/>
            <person name="Raney B."/>
            <person name="She X."/>
            <person name="Cox M.J."/>
            <person name="Demuth J.P."/>
            <person name="Dumas L.J."/>
            <person name="Han S.-G."/>
            <person name="Hopkins J."/>
            <person name="Karimpour-Fard A."/>
            <person name="Kim Y.H."/>
            <person name="Pollack J.R."/>
            <person name="Vinar T."/>
            <person name="Addo-Quaye C."/>
            <person name="Degenhardt J."/>
            <person name="Denby A."/>
            <person name="Hubisz M.J."/>
            <person name="Indap A."/>
            <person name="Kosiol C."/>
            <person name="Lahn B.T."/>
            <person name="Lawson H.A."/>
            <person name="Marklein A."/>
            <person name="Nielsen R."/>
            <person name="Vallender E.J."/>
            <person name="Clark A.G."/>
            <person name="Ferguson B."/>
            <person name="Hernandez R.D."/>
            <person name="Hirani K."/>
            <person name="Kehrer-Sawatzki H."/>
            <person name="Kolb J."/>
            <person name="Patil S."/>
            <person name="Pu L.-L."/>
            <person name="Ren Y."/>
            <person name="Smith D.G."/>
            <person name="Wheeler D.A."/>
            <person name="Schenck I."/>
            <person name="Ball E.V."/>
            <person name="Chen R."/>
            <person name="Cooper D.N."/>
            <person name="Giardine B."/>
            <person name="Hsu F."/>
            <person name="Kent W.J."/>
            <person name="Lesk A."/>
            <person name="Nelson D.L."/>
            <person name="O'brien W.E."/>
            <person name="Pruefer K."/>
            <person name="Stenson P.D."/>
            <person name="Wallace J.C."/>
            <person name="Ke H."/>
            <person name="Liu X.-M."/>
            <person name="Wang P."/>
            <person name="Xiang A.P."/>
            <person name="Yang F."/>
            <person name="Barber G.P."/>
            <person name="Haussler D."/>
            <person name="Karolchik D."/>
            <person name="Kern A.D."/>
            <person name="Kuhn R.M."/>
            <person name="Smith K.E."/>
            <person name="Zwieg A.S."/>
        </authorList>
    </citation>
    <scope>NUCLEOTIDE SEQUENCE [LARGE SCALE GENOMIC DNA]</scope>
    <source>
        <strain evidence="12">17573</strain>
    </source>
</reference>
<keyword evidence="6" id="KW-0482">Metalloprotease</keyword>
<dbReference type="Pfam" id="PF09127">
    <property type="entry name" value="Leuk-A4-hydro_C"/>
    <property type="match status" value="1"/>
</dbReference>
<evidence type="ECO:0000256" key="6">
    <source>
        <dbReference type="ARBA" id="ARBA00023049"/>
    </source>
</evidence>
<accession>F6TYZ5</accession>
<dbReference type="FunFam" id="1.10.390.10:FF:000003">
    <property type="entry name" value="Leukotriene A(4) hydrolase"/>
    <property type="match status" value="1"/>
</dbReference>
<dbReference type="ExpressionAtlas" id="F6TYZ5">
    <property type="expression patterns" value="baseline"/>
</dbReference>
<comment type="similarity">
    <text evidence="1">Belongs to the peptidase M1 family.</text>
</comment>
<dbReference type="GO" id="GO:0008270">
    <property type="term" value="F:zinc ion binding"/>
    <property type="evidence" value="ECO:0007669"/>
    <property type="project" value="InterPro"/>
</dbReference>
<reference evidence="11" key="2">
    <citation type="submission" date="2019-01" db="EMBL/GenBank/DDBJ databases">
        <authorList>
            <person name="Graves T."/>
            <person name="Eichler E.E."/>
            <person name="Wilson R.K."/>
        </authorList>
    </citation>
    <scope>NUCLEOTIDE SEQUENCE [LARGE SCALE GENOMIC DNA]</scope>
    <source>
        <strain evidence="11">17573</strain>
    </source>
</reference>
<dbReference type="Gene3D" id="1.25.40.320">
    <property type="entry name" value="Peptidase M1, leukotriene A4 hydrolase/aminopeptidase C-terminal domain"/>
    <property type="match status" value="1"/>
</dbReference>
<dbReference type="GO" id="GO:0004177">
    <property type="term" value="F:aminopeptidase activity"/>
    <property type="evidence" value="ECO:0007669"/>
    <property type="project" value="UniProtKB-ARBA"/>
</dbReference>
<dbReference type="InterPro" id="IPR001930">
    <property type="entry name" value="Peptidase_M1"/>
</dbReference>
<feature type="active site" description="Proton acceptor" evidence="7">
    <location>
        <position position="326"/>
    </location>
</feature>
<dbReference type="SUPFAM" id="SSF63737">
    <property type="entry name" value="Leukotriene A4 hydrolase N-terminal domain"/>
    <property type="match status" value="1"/>
</dbReference>
<dbReference type="STRING" id="9544.ENSMMUP00000002575"/>
<dbReference type="InterPro" id="IPR016024">
    <property type="entry name" value="ARM-type_fold"/>
</dbReference>
<evidence type="ECO:0000256" key="9">
    <source>
        <dbReference type="PIRSR" id="PIRSR634015-3"/>
    </source>
</evidence>
<dbReference type="VGNC" id="VGNC:76711">
    <property type="gene designation" value="RNPEP"/>
</dbReference>
<dbReference type="PANTHER" id="PTHR45726">
    <property type="entry name" value="LEUKOTRIENE A-4 HYDROLASE"/>
    <property type="match status" value="1"/>
</dbReference>
<dbReference type="SMART" id="SM01263">
    <property type="entry name" value="Leuk-A4-hydro_C"/>
    <property type="match status" value="1"/>
</dbReference>
<dbReference type="FunFam" id="3.30.2010.30:FF:000001">
    <property type="entry name" value="Leukotriene A(4) hydrolase"/>
    <property type="match status" value="1"/>
</dbReference>
<dbReference type="Gene3D" id="2.60.40.1730">
    <property type="entry name" value="tricorn interacting facor f3 domain"/>
    <property type="match status" value="1"/>
</dbReference>
<feature type="binding site" evidence="8">
    <location>
        <begin position="169"/>
        <end position="171"/>
    </location>
    <ligand>
        <name>a peptide</name>
        <dbReference type="ChEBI" id="CHEBI:60466"/>
    </ligand>
</feature>